<evidence type="ECO:0000256" key="2">
    <source>
        <dbReference type="ARBA" id="ARBA00005336"/>
    </source>
</evidence>
<evidence type="ECO:0000256" key="7">
    <source>
        <dbReference type="ARBA" id="ARBA00023277"/>
    </source>
</evidence>
<dbReference type="Gene3D" id="3.40.50.1700">
    <property type="entry name" value="Glycoside hydrolase family 3 C-terminal domain"/>
    <property type="match status" value="1"/>
</dbReference>
<keyword evidence="8" id="KW-0326">Glycosidase</keyword>
<evidence type="ECO:0000256" key="6">
    <source>
        <dbReference type="ARBA" id="ARBA00023180"/>
    </source>
</evidence>
<comment type="pathway">
    <text evidence="1">Glycan degradation; xylan degradation.</text>
</comment>
<dbReference type="Proteomes" id="UP001320420">
    <property type="component" value="Unassembled WGS sequence"/>
</dbReference>
<dbReference type="EMBL" id="JAKJXP020000167">
    <property type="protein sequence ID" value="KAK7740628.1"/>
    <property type="molecule type" value="Genomic_DNA"/>
</dbReference>
<dbReference type="InterPro" id="IPR036881">
    <property type="entry name" value="Glyco_hydro_3_C_sf"/>
</dbReference>
<proteinExistence type="inferred from homology"/>
<dbReference type="GO" id="GO:0046556">
    <property type="term" value="F:alpha-L-arabinofuranosidase activity"/>
    <property type="evidence" value="ECO:0007669"/>
    <property type="project" value="TreeGrafter"/>
</dbReference>
<dbReference type="Gene3D" id="3.20.20.300">
    <property type="entry name" value="Glycoside hydrolase, family 3, N-terminal domain"/>
    <property type="match status" value="1"/>
</dbReference>
<evidence type="ECO:0000256" key="5">
    <source>
        <dbReference type="ARBA" id="ARBA00022801"/>
    </source>
</evidence>
<dbReference type="InterPro" id="IPR026891">
    <property type="entry name" value="Fn3-like"/>
</dbReference>
<evidence type="ECO:0000256" key="10">
    <source>
        <dbReference type="ARBA" id="ARBA00024574"/>
    </source>
</evidence>
<sequence length="803" mass="86746">MEFRNAWLAVGALFGTAVRGAMQFPDCVNGPEILTTNLVCDNSASPAERAEALISAWNITEKLVNLVDQSKGAERLGLSAYDWWSEALHGLASSPGVEFTAEGEFSYATSFASPILLSAAFDDDLVRSVAELISTEARAYSNVGKAGLDYWTPNINPYKDPRWGRGSETPGEDPFRIKGYVKALIEGFQGDQNTTKVIATCKHYAAYDLEDWGGITRYEFDAIVGMQDLVEYYLPPFQQCARDSKVKSIMCSYNSVNGTPACANTYLMETVLRDFWEWTDENQYITSDCAAITNFDQDHNYTDTAAQSAAIAYRSGTDTVCEFNSATDVQGAWDQSILPEPVIDQALRRLYEGLIRAGYFDPAEDSPYRALGWADVNTPEAQALALQSAVDAIVLKKNDGLLPLKADNASIALIGFWSNGTTAMLGGYAGPPPYFHGPWFAADNLGLKTFLASGPIAETTSDNDNWTAPALEAAGQADIVIYFGGNDMSIESEEHDRVSIAWPSAQLALLETVCALGKPCIVVELGDQNDDAPLLANNNVSAILWAGFPGQEGGTAVFDILTGKSAPAGRLPTTVYPAEYTDQVPMTDMSLRPSDDNPGRTYKWYDSEVQPFGFGLHYTTFEASLPPEGPVGQSYAIDDLLSGCDLKYTDLCPFGDLSISVQNTGETASDFVALVFLAGEHGPAPHPLKELAGYTRFRGLEPGAAQNATLALRLGELARVDDRGNTVLYPGTYEVLIDVPTQATASFELTGEPKTLIEFPQPPLDLGEGNGHDEIVGGNGTAKSSARKTARDYGLLSQGQKAR</sequence>
<keyword evidence="7" id="KW-0119">Carbohydrate metabolism</keyword>
<evidence type="ECO:0000256" key="1">
    <source>
        <dbReference type="ARBA" id="ARBA00004851"/>
    </source>
</evidence>
<dbReference type="SUPFAM" id="SSF52279">
    <property type="entry name" value="Beta-D-glucan exohydrolase, C-terminal domain"/>
    <property type="match status" value="1"/>
</dbReference>
<accession>A0AAN9U6G2</accession>
<feature type="signal peptide" evidence="13">
    <location>
        <begin position="1"/>
        <end position="23"/>
    </location>
</feature>
<dbReference type="Gene3D" id="2.60.40.10">
    <property type="entry name" value="Immunoglobulins"/>
    <property type="match status" value="1"/>
</dbReference>
<evidence type="ECO:0000256" key="3">
    <source>
        <dbReference type="ARBA" id="ARBA00022651"/>
    </source>
</evidence>
<gene>
    <name evidence="15" type="ORF">SLS62_011069</name>
</gene>
<evidence type="ECO:0000256" key="8">
    <source>
        <dbReference type="ARBA" id="ARBA00023295"/>
    </source>
</evidence>
<keyword evidence="6" id="KW-0325">Glycoprotein</keyword>
<dbReference type="PANTHER" id="PTHR42721:SF3">
    <property type="entry name" value="BETA-D-XYLOSIDASE 5-RELATED"/>
    <property type="match status" value="1"/>
</dbReference>
<comment type="catalytic activity">
    <reaction evidence="10">
        <text>Hydrolysis of (1-&gt;4)-beta-D-xylans, to remove successive D-xylose residues from the non-reducing termini.</text>
        <dbReference type="EC" id="3.2.1.37"/>
    </reaction>
</comment>
<dbReference type="InterPro" id="IPR017853">
    <property type="entry name" value="GH"/>
</dbReference>
<evidence type="ECO:0000256" key="9">
    <source>
        <dbReference type="ARBA" id="ARBA00023326"/>
    </source>
</evidence>
<evidence type="ECO:0000313" key="15">
    <source>
        <dbReference type="EMBL" id="KAK7740628.1"/>
    </source>
</evidence>
<reference evidence="15 16" key="1">
    <citation type="submission" date="2024-02" db="EMBL/GenBank/DDBJ databases">
        <title>De novo assembly and annotation of 12 fungi associated with fruit tree decline syndrome in Ontario, Canada.</title>
        <authorList>
            <person name="Sulman M."/>
            <person name="Ellouze W."/>
            <person name="Ilyukhin E."/>
        </authorList>
    </citation>
    <scope>NUCLEOTIDE SEQUENCE [LARGE SCALE GENOMIC DNA]</scope>
    <source>
        <strain evidence="15 16">M11/M66-122</strain>
    </source>
</reference>
<dbReference type="GO" id="GO:0045493">
    <property type="term" value="P:xylan catabolic process"/>
    <property type="evidence" value="ECO:0007669"/>
    <property type="project" value="UniProtKB-KW"/>
</dbReference>
<dbReference type="Pfam" id="PF00933">
    <property type="entry name" value="Glyco_hydro_3"/>
    <property type="match status" value="1"/>
</dbReference>
<dbReference type="GO" id="GO:0009044">
    <property type="term" value="F:xylan 1,4-beta-xylosidase activity"/>
    <property type="evidence" value="ECO:0007669"/>
    <property type="project" value="UniProtKB-EC"/>
</dbReference>
<keyword evidence="5" id="KW-0378">Hydrolase</keyword>
<keyword evidence="4 13" id="KW-0732">Signal</keyword>
<organism evidence="15 16">
    <name type="scientific">Diatrype stigma</name>
    <dbReference type="NCBI Taxonomy" id="117547"/>
    <lineage>
        <taxon>Eukaryota</taxon>
        <taxon>Fungi</taxon>
        <taxon>Dikarya</taxon>
        <taxon>Ascomycota</taxon>
        <taxon>Pezizomycotina</taxon>
        <taxon>Sordariomycetes</taxon>
        <taxon>Xylariomycetidae</taxon>
        <taxon>Xylariales</taxon>
        <taxon>Diatrypaceae</taxon>
        <taxon>Diatrype</taxon>
    </lineage>
</organism>
<dbReference type="InterPro" id="IPR036962">
    <property type="entry name" value="Glyco_hydro_3_N_sf"/>
</dbReference>
<dbReference type="PANTHER" id="PTHR42721">
    <property type="entry name" value="SUGAR HYDROLASE-RELATED"/>
    <property type="match status" value="1"/>
</dbReference>
<dbReference type="Pfam" id="PF01915">
    <property type="entry name" value="Glyco_hydro_3_C"/>
    <property type="match status" value="1"/>
</dbReference>
<feature type="region of interest" description="Disordered" evidence="12">
    <location>
        <begin position="768"/>
        <end position="803"/>
    </location>
</feature>
<dbReference type="GO" id="GO:0031222">
    <property type="term" value="P:arabinan catabolic process"/>
    <property type="evidence" value="ECO:0007669"/>
    <property type="project" value="TreeGrafter"/>
</dbReference>
<dbReference type="AlphaFoldDB" id="A0AAN9U6G2"/>
<evidence type="ECO:0000259" key="14">
    <source>
        <dbReference type="SMART" id="SM01217"/>
    </source>
</evidence>
<evidence type="ECO:0000256" key="13">
    <source>
        <dbReference type="SAM" id="SignalP"/>
    </source>
</evidence>
<feature type="chain" id="PRO_5043024757" description="xylan 1,4-beta-xylosidase" evidence="13">
    <location>
        <begin position="24"/>
        <end position="803"/>
    </location>
</feature>
<feature type="domain" description="Fibronectin type III-like" evidence="14">
    <location>
        <begin position="671"/>
        <end position="741"/>
    </location>
</feature>
<comment type="caution">
    <text evidence="15">The sequence shown here is derived from an EMBL/GenBank/DDBJ whole genome shotgun (WGS) entry which is preliminary data.</text>
</comment>
<evidence type="ECO:0000256" key="11">
    <source>
        <dbReference type="ARBA" id="ARBA00026107"/>
    </source>
</evidence>
<dbReference type="SUPFAM" id="SSF51445">
    <property type="entry name" value="(Trans)glycosidases"/>
    <property type="match status" value="1"/>
</dbReference>
<dbReference type="SMART" id="SM01217">
    <property type="entry name" value="Fn3_like"/>
    <property type="match status" value="1"/>
</dbReference>
<comment type="similarity">
    <text evidence="2">Belongs to the glycosyl hydrolase 3 family.</text>
</comment>
<dbReference type="Pfam" id="PF14310">
    <property type="entry name" value="Fn3-like"/>
    <property type="match status" value="1"/>
</dbReference>
<dbReference type="InterPro" id="IPR044993">
    <property type="entry name" value="BXL"/>
</dbReference>
<protein>
    <recommendedName>
        <fullName evidence="11">xylan 1,4-beta-xylosidase</fullName>
        <ecNumber evidence="11">3.2.1.37</ecNumber>
    </recommendedName>
</protein>
<evidence type="ECO:0000256" key="12">
    <source>
        <dbReference type="SAM" id="MobiDB-lite"/>
    </source>
</evidence>
<keyword evidence="3" id="KW-0858">Xylan degradation</keyword>
<dbReference type="InterPro" id="IPR002772">
    <property type="entry name" value="Glyco_hydro_3_C"/>
</dbReference>
<keyword evidence="16" id="KW-1185">Reference proteome</keyword>
<dbReference type="EC" id="3.2.1.37" evidence="11"/>
<keyword evidence="9" id="KW-0624">Polysaccharide degradation</keyword>
<name>A0AAN9U6G2_9PEZI</name>
<dbReference type="InterPro" id="IPR013783">
    <property type="entry name" value="Ig-like_fold"/>
</dbReference>
<evidence type="ECO:0000313" key="16">
    <source>
        <dbReference type="Proteomes" id="UP001320420"/>
    </source>
</evidence>
<evidence type="ECO:0000256" key="4">
    <source>
        <dbReference type="ARBA" id="ARBA00022729"/>
    </source>
</evidence>
<dbReference type="InterPro" id="IPR001764">
    <property type="entry name" value="Glyco_hydro_3_N"/>
</dbReference>